<dbReference type="Gene3D" id="1.25.10.10">
    <property type="entry name" value="Leucine-rich Repeat Variant"/>
    <property type="match status" value="1"/>
</dbReference>
<accession>A0A5R8K9J4</accession>
<evidence type="ECO:0000259" key="7">
    <source>
        <dbReference type="PROSITE" id="PS51007"/>
    </source>
</evidence>
<evidence type="ECO:0000313" key="9">
    <source>
        <dbReference type="Proteomes" id="UP000306196"/>
    </source>
</evidence>
<dbReference type="InterPro" id="IPR016024">
    <property type="entry name" value="ARM-type_fold"/>
</dbReference>
<evidence type="ECO:0000256" key="3">
    <source>
        <dbReference type="ARBA" id="ARBA00023004"/>
    </source>
</evidence>
<dbReference type="SUPFAM" id="SSF50952">
    <property type="entry name" value="Soluble quinoprotein glucose dehydrogenase"/>
    <property type="match status" value="1"/>
</dbReference>
<comment type="caution">
    <text evidence="8">The sequence shown here is derived from an EMBL/GenBank/DDBJ whole genome shotgun (WGS) entry which is preliminary data.</text>
</comment>
<sequence length="905" mass="97808">MKVFVSASSAIILSLGLGLAVAASEKKAAESAPSLPKLVPTELFAAPDGLEVTVWAASPMFSNPTNMDFDAQGRMWIAEGVNYRSHATRRPEGDRIMVLEDSDGDGVADKSSVFVQDPELQAPLGVAVFDNKVVVSQPPNLLVYTDVNRDAKFDPAVDKREVLLTGFNGRQHDHSLHSVTAGPDGLWYWNQGNTGAQFEDKSGKKFSIGSPYNHKPGTTQVADNTEIAGMKSDDGSVWISGFAARMNPDGTAVDIIGHNFRNSYEQIVTSFGDVYQSDNDDPPACRVSLMMEYGNAGFASLDGKRSWRNDQRPGQPTAVAQWRQEDPGSMPAGDVYGGGSPTGVGYYENGALGDKWNGLLLACEAGRNVVFGYLPKPDGAGMKLERFDFLTSNKEKKFAGSDFLGGNNSVNHEVQTLFRPSDVTVGPDGAIYVADWFDPRVGGHADLDDSTSGTIYRIAPKGFKSTVPKVDLQSTEGQLLALQSPAVNVRHAGFVKLKEQGAKAVPAVSALLSDRNSYIAARAVWLLAQMGNEGVAKVTPLLESKDESKRLVAYRALRRAGHQVVSMAARMASDSSPAVRREVALTMRNVPVEQSRDILLKVARGFDGRDRSYLEAFGTGCFGKEKAMFQAVSKAMGTEALKWSEPYAWLAWRLHQPESVGDFKKRALASSLTPAQNKLMMDAIAFVPTQQAADAMIELAAAEGFRWKAEAMWWLFNRKGNDWKDFGIDAALKSRGLYDPATVTLTSFVTPEPPKTASTLPAVADIQKLKGDAKAGMAAVAVCYGCHKVGSQGIDFGPDLTMFGKTQTSEVVLGAIIAPSADIAHGYEGQRIETKDGLVIEGMVLSTGNPVIIRSMGGLTQTVPRERIKQMKKMDRSLMLSAEMMGLDAQKLADIVAYLQSEEIK</sequence>
<dbReference type="GO" id="GO:0046872">
    <property type="term" value="F:metal ion binding"/>
    <property type="evidence" value="ECO:0007669"/>
    <property type="project" value="UniProtKB-KW"/>
</dbReference>
<dbReference type="SUPFAM" id="SSF46626">
    <property type="entry name" value="Cytochrome c"/>
    <property type="match status" value="1"/>
</dbReference>
<dbReference type="InterPro" id="IPR009056">
    <property type="entry name" value="Cyt_c-like_dom"/>
</dbReference>
<dbReference type="PANTHER" id="PTHR33546">
    <property type="entry name" value="LARGE, MULTIFUNCTIONAL SECRETED PROTEIN-RELATED"/>
    <property type="match status" value="1"/>
</dbReference>
<dbReference type="GO" id="GO:0009055">
    <property type="term" value="F:electron transfer activity"/>
    <property type="evidence" value="ECO:0007669"/>
    <property type="project" value="InterPro"/>
</dbReference>
<gene>
    <name evidence="8" type="ORF">FEM03_20120</name>
</gene>
<dbReference type="InterPro" id="IPR011989">
    <property type="entry name" value="ARM-like"/>
</dbReference>
<feature type="region of interest" description="Disordered" evidence="5">
    <location>
        <begin position="302"/>
        <end position="335"/>
    </location>
</feature>
<dbReference type="PROSITE" id="PS51007">
    <property type="entry name" value="CYTC"/>
    <property type="match status" value="1"/>
</dbReference>
<reference evidence="8 9" key="1">
    <citation type="submission" date="2019-05" db="EMBL/GenBank/DDBJ databases">
        <title>Verrucobacter flavum gen. nov., sp. nov. a new member of the family Verrucomicrobiaceae.</title>
        <authorList>
            <person name="Szuroczki S."/>
            <person name="Abbaszade G."/>
            <person name="Szabo A."/>
            <person name="Felfoldi T."/>
            <person name="Schumann P."/>
            <person name="Boka K."/>
            <person name="Keki Z."/>
            <person name="Toumi M."/>
            <person name="Toth E."/>
        </authorList>
    </citation>
    <scope>NUCLEOTIDE SEQUENCE [LARGE SCALE GENOMIC DNA]</scope>
    <source>
        <strain evidence="8 9">MG-N-17</strain>
    </source>
</reference>
<dbReference type="Proteomes" id="UP000306196">
    <property type="component" value="Unassembled WGS sequence"/>
</dbReference>
<keyword evidence="6" id="KW-0732">Signal</keyword>
<evidence type="ECO:0000256" key="5">
    <source>
        <dbReference type="SAM" id="MobiDB-lite"/>
    </source>
</evidence>
<dbReference type="Gene3D" id="2.120.10.30">
    <property type="entry name" value="TolB, C-terminal domain"/>
    <property type="match status" value="1"/>
</dbReference>
<dbReference type="EMBL" id="VAUV01000017">
    <property type="protein sequence ID" value="TLD68970.1"/>
    <property type="molecule type" value="Genomic_DNA"/>
</dbReference>
<dbReference type="NCBIfam" id="TIGR02604">
    <property type="entry name" value="Piru_Ver_Nterm"/>
    <property type="match status" value="1"/>
</dbReference>
<protein>
    <submittedName>
        <fullName evidence="8">Dehydrogenase</fullName>
    </submittedName>
</protein>
<name>A0A5R8K9J4_9BACT</name>
<dbReference type="SUPFAM" id="SSF48371">
    <property type="entry name" value="ARM repeat"/>
    <property type="match status" value="1"/>
</dbReference>
<dbReference type="Gene3D" id="1.10.760.10">
    <property type="entry name" value="Cytochrome c-like domain"/>
    <property type="match status" value="1"/>
</dbReference>
<dbReference type="Pfam" id="PF23500">
    <property type="entry name" value="DUF7133"/>
    <property type="match status" value="2"/>
</dbReference>
<dbReference type="InterPro" id="IPR013427">
    <property type="entry name" value="Haem-bd_dom_put"/>
</dbReference>
<evidence type="ECO:0000313" key="8">
    <source>
        <dbReference type="EMBL" id="TLD68970.1"/>
    </source>
</evidence>
<organism evidence="8 9">
    <name type="scientific">Phragmitibacter flavus</name>
    <dbReference type="NCBI Taxonomy" id="2576071"/>
    <lineage>
        <taxon>Bacteria</taxon>
        <taxon>Pseudomonadati</taxon>
        <taxon>Verrucomicrobiota</taxon>
        <taxon>Verrucomicrobiia</taxon>
        <taxon>Verrucomicrobiales</taxon>
        <taxon>Verrucomicrobiaceae</taxon>
        <taxon>Phragmitibacter</taxon>
    </lineage>
</organism>
<dbReference type="InterPro" id="IPR036909">
    <property type="entry name" value="Cyt_c-like_dom_sf"/>
</dbReference>
<dbReference type="AlphaFoldDB" id="A0A5R8K9J4"/>
<proteinExistence type="predicted"/>
<dbReference type="NCBIfam" id="TIGR02603">
    <property type="entry name" value="CxxCH_TIGR02603"/>
    <property type="match status" value="1"/>
</dbReference>
<feature type="signal peptide" evidence="6">
    <location>
        <begin position="1"/>
        <end position="22"/>
    </location>
</feature>
<keyword evidence="2 4" id="KW-0479">Metal-binding</keyword>
<dbReference type="PANTHER" id="PTHR33546:SF1">
    <property type="entry name" value="LARGE, MULTIFUNCTIONAL SECRETED PROTEIN"/>
    <property type="match status" value="1"/>
</dbReference>
<dbReference type="OrthoDB" id="174880at2"/>
<keyword evidence="1 4" id="KW-0349">Heme</keyword>
<feature type="compositionally biased region" description="Basic and acidic residues" evidence="5">
    <location>
        <begin position="302"/>
        <end position="311"/>
    </location>
</feature>
<dbReference type="InterPro" id="IPR011041">
    <property type="entry name" value="Quinoprot_gluc/sorb_DH_b-prop"/>
</dbReference>
<evidence type="ECO:0000256" key="4">
    <source>
        <dbReference type="PROSITE-ProRule" id="PRU00433"/>
    </source>
</evidence>
<evidence type="ECO:0000256" key="2">
    <source>
        <dbReference type="ARBA" id="ARBA00022723"/>
    </source>
</evidence>
<feature type="domain" description="Cytochrome c" evidence="7">
    <location>
        <begin position="771"/>
        <end position="903"/>
    </location>
</feature>
<evidence type="ECO:0000256" key="1">
    <source>
        <dbReference type="ARBA" id="ARBA00022617"/>
    </source>
</evidence>
<keyword evidence="3 4" id="KW-0408">Iron</keyword>
<evidence type="ECO:0000256" key="6">
    <source>
        <dbReference type="SAM" id="SignalP"/>
    </source>
</evidence>
<dbReference type="InterPro" id="IPR055557">
    <property type="entry name" value="DUF7133"/>
</dbReference>
<dbReference type="InterPro" id="IPR013428">
    <property type="entry name" value="Membrane-bound_put_N"/>
</dbReference>
<dbReference type="RefSeq" id="WP_138088099.1">
    <property type="nucleotide sequence ID" value="NZ_VAUV01000017.1"/>
</dbReference>
<keyword evidence="9" id="KW-1185">Reference proteome</keyword>
<dbReference type="GO" id="GO:0020037">
    <property type="term" value="F:heme binding"/>
    <property type="evidence" value="ECO:0007669"/>
    <property type="project" value="InterPro"/>
</dbReference>
<feature type="chain" id="PRO_5024372326" evidence="6">
    <location>
        <begin position="23"/>
        <end position="905"/>
    </location>
</feature>
<dbReference type="InterPro" id="IPR011042">
    <property type="entry name" value="6-blade_b-propeller_TolB-like"/>
</dbReference>